<dbReference type="KEGG" id="rsz:130508561"/>
<proteinExistence type="predicted"/>
<evidence type="ECO:0000256" key="2">
    <source>
        <dbReference type="SAM" id="MobiDB-lite"/>
    </source>
</evidence>
<evidence type="ECO:0000313" key="4">
    <source>
        <dbReference type="Proteomes" id="UP000504610"/>
    </source>
</evidence>
<dbReference type="PANTHER" id="PTHR33223">
    <property type="entry name" value="CCHC-TYPE DOMAIN-CONTAINING PROTEIN"/>
    <property type="match status" value="1"/>
</dbReference>
<organism evidence="4 5">
    <name type="scientific">Raphanus sativus</name>
    <name type="common">Radish</name>
    <name type="synonym">Raphanus raphanistrum var. sativus</name>
    <dbReference type="NCBI Taxonomy" id="3726"/>
    <lineage>
        <taxon>Eukaryota</taxon>
        <taxon>Viridiplantae</taxon>
        <taxon>Streptophyta</taxon>
        <taxon>Embryophyta</taxon>
        <taxon>Tracheophyta</taxon>
        <taxon>Spermatophyta</taxon>
        <taxon>Magnoliopsida</taxon>
        <taxon>eudicotyledons</taxon>
        <taxon>Gunneridae</taxon>
        <taxon>Pentapetalae</taxon>
        <taxon>rosids</taxon>
        <taxon>malvids</taxon>
        <taxon>Brassicales</taxon>
        <taxon>Brassicaceae</taxon>
        <taxon>Brassiceae</taxon>
        <taxon>Raphanus</taxon>
    </lineage>
</organism>
<dbReference type="InterPro" id="IPR005162">
    <property type="entry name" value="Retrotrans_gag_dom"/>
</dbReference>
<reference evidence="4" key="1">
    <citation type="journal article" date="2019" name="Database">
        <title>The radish genome database (RadishGD): an integrated information resource for radish genomics.</title>
        <authorList>
            <person name="Yu H.J."/>
            <person name="Baek S."/>
            <person name="Lee Y.J."/>
            <person name="Cho A."/>
            <person name="Mun J.H."/>
        </authorList>
    </citation>
    <scope>NUCLEOTIDE SEQUENCE [LARGE SCALE GENOMIC DNA]</scope>
    <source>
        <strain evidence="4">cv. WK10039</strain>
    </source>
</reference>
<feature type="compositionally biased region" description="Polar residues" evidence="2">
    <location>
        <begin position="18"/>
        <end position="30"/>
    </location>
</feature>
<dbReference type="GeneID" id="130508561"/>
<name>A0A9W3D8B7_RAPSA</name>
<keyword evidence="1" id="KW-0175">Coiled coil</keyword>
<dbReference type="Proteomes" id="UP000504610">
    <property type="component" value="Chromosome 2"/>
</dbReference>
<evidence type="ECO:0000259" key="3">
    <source>
        <dbReference type="Pfam" id="PF03732"/>
    </source>
</evidence>
<gene>
    <name evidence="5" type="primary">LOC130508561</name>
</gene>
<reference evidence="5" key="2">
    <citation type="submission" date="2025-08" db="UniProtKB">
        <authorList>
            <consortium name="RefSeq"/>
        </authorList>
    </citation>
    <scope>IDENTIFICATION</scope>
    <source>
        <tissue evidence="5">Leaf</tissue>
    </source>
</reference>
<feature type="coiled-coil region" evidence="1">
    <location>
        <begin position="381"/>
        <end position="415"/>
    </location>
</feature>
<evidence type="ECO:0000313" key="5">
    <source>
        <dbReference type="RefSeq" id="XP_056860111.1"/>
    </source>
</evidence>
<feature type="region of interest" description="Disordered" evidence="2">
    <location>
        <begin position="438"/>
        <end position="560"/>
    </location>
</feature>
<dbReference type="AlphaFoldDB" id="A0A9W3D8B7"/>
<feature type="compositionally biased region" description="Basic and acidic residues" evidence="2">
    <location>
        <begin position="494"/>
        <end position="525"/>
    </location>
</feature>
<feature type="compositionally biased region" description="Low complexity" evidence="2">
    <location>
        <begin position="527"/>
        <end position="540"/>
    </location>
</feature>
<dbReference type="RefSeq" id="XP_056860111.1">
    <property type="nucleotide sequence ID" value="XM_057004131.1"/>
</dbReference>
<feature type="region of interest" description="Disordered" evidence="2">
    <location>
        <begin position="1"/>
        <end position="30"/>
    </location>
</feature>
<evidence type="ECO:0000256" key="1">
    <source>
        <dbReference type="SAM" id="Coils"/>
    </source>
</evidence>
<sequence>MENRDIGQASIDTEHCQSSDADTEESIVSSETLSIDTIQPEAGKYPLTDANNEKVVQTEPIGQSSNIYSQTTEKQGTEIPVKSNSTLDIGEEIKLPLQDYLNPNRTYSNRSVIRIPDDVISKTNFSADYYNMMRRNPFKGSSLEHPQDHIEGLEELIPDEYIRCRLFPFSLEGGALRWLNCLPRGSLTSWKEIRNAFLKQIFDDTRYWEVRRRISTFRQDPQESFKNAWGRFKSYELECPHHGYPEPQFLKIFYKGFILSYKTKLDTASEGNFVNRNPMEAKRLIENMARGRSYEKMDEEKEKDKTIISIENTELAEIKNSINSLHSLLTDQNPPNLCHFTRDYEICIQSRTGREKYNLKQALTGNRKMKFEFNGKVNSVYGELNQKMDSLIEHLRGMEDKIDNLATTLKRETCRLPGRTDANPGEKRQAYAVMLRSGKRLETNSREDVRNKKFIDNAGKSHSNPIELLDNDSDSETSEHRKNSSNEKNQGKTIDLDKENPDAEVEIDHLDEPHVDRSSGKENDRPSGGTSNSNTQSTGTERIYRAPPPFPPNKPQTKKALEHAICKKAFDKIKFETSLSDALKIAPSVK</sequence>
<protein>
    <submittedName>
        <fullName evidence="5">Uncharacterized protein LOC130508561</fullName>
    </submittedName>
</protein>
<dbReference type="Pfam" id="PF03732">
    <property type="entry name" value="Retrotrans_gag"/>
    <property type="match status" value="1"/>
</dbReference>
<accession>A0A9W3D8B7</accession>
<feature type="domain" description="Retrotransposon gag" evidence="3">
    <location>
        <begin position="165"/>
        <end position="256"/>
    </location>
</feature>
<dbReference type="OrthoDB" id="1111771at2759"/>
<dbReference type="PANTHER" id="PTHR33223:SF11">
    <property type="entry name" value="ELEMENT PROTEIN, PUTATIVE-RELATED"/>
    <property type="match status" value="1"/>
</dbReference>
<feature type="compositionally biased region" description="Basic and acidic residues" evidence="2">
    <location>
        <begin position="439"/>
        <end position="455"/>
    </location>
</feature>
<keyword evidence="4" id="KW-1185">Reference proteome</keyword>